<organism evidence="1 2">
    <name type="scientific">Pisolithus microcarpus 441</name>
    <dbReference type="NCBI Taxonomy" id="765257"/>
    <lineage>
        <taxon>Eukaryota</taxon>
        <taxon>Fungi</taxon>
        <taxon>Dikarya</taxon>
        <taxon>Basidiomycota</taxon>
        <taxon>Agaricomycotina</taxon>
        <taxon>Agaricomycetes</taxon>
        <taxon>Agaricomycetidae</taxon>
        <taxon>Boletales</taxon>
        <taxon>Sclerodermatineae</taxon>
        <taxon>Pisolithaceae</taxon>
        <taxon>Pisolithus</taxon>
    </lineage>
</organism>
<proteinExistence type="predicted"/>
<accession>A0A0C9XVZ3</accession>
<gene>
    <name evidence="1" type="ORF">PISMIDRAFT_15747</name>
</gene>
<dbReference type="Proteomes" id="UP000054018">
    <property type="component" value="Unassembled WGS sequence"/>
</dbReference>
<dbReference type="EMBL" id="KN833853">
    <property type="protein sequence ID" value="KIK16580.1"/>
    <property type="molecule type" value="Genomic_DNA"/>
</dbReference>
<name>A0A0C9XVZ3_9AGAM</name>
<dbReference type="HOGENOM" id="CLU_173487_0_0_1"/>
<evidence type="ECO:0000313" key="1">
    <source>
        <dbReference type="EMBL" id="KIK16580.1"/>
    </source>
</evidence>
<sequence>MSNKTIGGIIPVRIRTLWRRDKPARTLHDHPDIVFPSPDQQLSTDVASSGTSQVLSFRNVSDAMQITLPMVQAAVAAIPAVGAPLASAISGLLAILKVIDVILVHFRVSF</sequence>
<keyword evidence="2" id="KW-1185">Reference proteome</keyword>
<reference evidence="2" key="2">
    <citation type="submission" date="2015-01" db="EMBL/GenBank/DDBJ databases">
        <title>Evolutionary Origins and Diversification of the Mycorrhizal Mutualists.</title>
        <authorList>
            <consortium name="DOE Joint Genome Institute"/>
            <consortium name="Mycorrhizal Genomics Consortium"/>
            <person name="Kohler A."/>
            <person name="Kuo A."/>
            <person name="Nagy L.G."/>
            <person name="Floudas D."/>
            <person name="Copeland A."/>
            <person name="Barry K.W."/>
            <person name="Cichocki N."/>
            <person name="Veneault-Fourrey C."/>
            <person name="LaButti K."/>
            <person name="Lindquist E.A."/>
            <person name="Lipzen A."/>
            <person name="Lundell T."/>
            <person name="Morin E."/>
            <person name="Murat C."/>
            <person name="Riley R."/>
            <person name="Ohm R."/>
            <person name="Sun H."/>
            <person name="Tunlid A."/>
            <person name="Henrissat B."/>
            <person name="Grigoriev I.V."/>
            <person name="Hibbett D.S."/>
            <person name="Martin F."/>
        </authorList>
    </citation>
    <scope>NUCLEOTIDE SEQUENCE [LARGE SCALE GENOMIC DNA]</scope>
    <source>
        <strain evidence="2">441</strain>
    </source>
</reference>
<protein>
    <submittedName>
        <fullName evidence="1">Uncharacterized protein</fullName>
    </submittedName>
</protein>
<evidence type="ECO:0000313" key="2">
    <source>
        <dbReference type="Proteomes" id="UP000054018"/>
    </source>
</evidence>
<dbReference type="AlphaFoldDB" id="A0A0C9XVZ3"/>
<reference evidence="1 2" key="1">
    <citation type="submission" date="2014-04" db="EMBL/GenBank/DDBJ databases">
        <authorList>
            <consortium name="DOE Joint Genome Institute"/>
            <person name="Kuo A."/>
            <person name="Kohler A."/>
            <person name="Costa M.D."/>
            <person name="Nagy L.G."/>
            <person name="Floudas D."/>
            <person name="Copeland A."/>
            <person name="Barry K.W."/>
            <person name="Cichocki N."/>
            <person name="Veneault-Fourrey C."/>
            <person name="LaButti K."/>
            <person name="Lindquist E.A."/>
            <person name="Lipzen A."/>
            <person name="Lundell T."/>
            <person name="Morin E."/>
            <person name="Murat C."/>
            <person name="Sun H."/>
            <person name="Tunlid A."/>
            <person name="Henrissat B."/>
            <person name="Grigoriev I.V."/>
            <person name="Hibbett D.S."/>
            <person name="Martin F."/>
            <person name="Nordberg H.P."/>
            <person name="Cantor M.N."/>
            <person name="Hua S.X."/>
        </authorList>
    </citation>
    <scope>NUCLEOTIDE SEQUENCE [LARGE SCALE GENOMIC DNA]</scope>
    <source>
        <strain evidence="1 2">441</strain>
    </source>
</reference>